<keyword evidence="7" id="KW-0998">Cell outer membrane</keyword>
<evidence type="ECO:0000256" key="9">
    <source>
        <dbReference type="SAM" id="SignalP"/>
    </source>
</evidence>
<dbReference type="GO" id="GO:0009279">
    <property type="term" value="C:cell outer membrane"/>
    <property type="evidence" value="ECO:0007669"/>
    <property type="project" value="UniProtKB-SubCell"/>
</dbReference>
<evidence type="ECO:0000256" key="5">
    <source>
        <dbReference type="ARBA" id="ARBA00022692"/>
    </source>
</evidence>
<dbReference type="InterPro" id="IPR010130">
    <property type="entry name" value="T1SS_OMP_TolC"/>
</dbReference>
<keyword evidence="3" id="KW-0813">Transport</keyword>
<evidence type="ECO:0000313" key="10">
    <source>
        <dbReference type="EMBL" id="SHJ30743.1"/>
    </source>
</evidence>
<name>A0A8G2F9F1_9BACT</name>
<dbReference type="GO" id="GO:0015562">
    <property type="term" value="F:efflux transmembrane transporter activity"/>
    <property type="evidence" value="ECO:0007669"/>
    <property type="project" value="InterPro"/>
</dbReference>
<keyword evidence="6" id="KW-0472">Membrane</keyword>
<evidence type="ECO:0000256" key="2">
    <source>
        <dbReference type="ARBA" id="ARBA00007613"/>
    </source>
</evidence>
<feature type="region of interest" description="Disordered" evidence="8">
    <location>
        <begin position="70"/>
        <end position="89"/>
    </location>
</feature>
<dbReference type="EMBL" id="FQZR01000004">
    <property type="protein sequence ID" value="SHJ30743.1"/>
    <property type="molecule type" value="Genomic_DNA"/>
</dbReference>
<keyword evidence="5" id="KW-0812">Transmembrane</keyword>
<feature type="compositionally biased region" description="Polar residues" evidence="8">
    <location>
        <begin position="70"/>
        <end position="83"/>
    </location>
</feature>
<dbReference type="Proteomes" id="UP000184001">
    <property type="component" value="Unassembled WGS sequence"/>
</dbReference>
<dbReference type="InterPro" id="IPR051906">
    <property type="entry name" value="TolC-like"/>
</dbReference>
<evidence type="ECO:0000256" key="4">
    <source>
        <dbReference type="ARBA" id="ARBA00022452"/>
    </source>
</evidence>
<evidence type="ECO:0000256" key="8">
    <source>
        <dbReference type="SAM" id="MobiDB-lite"/>
    </source>
</evidence>
<comment type="similarity">
    <text evidence="2">Belongs to the outer membrane factor (OMF) (TC 1.B.17) family.</text>
</comment>
<organism evidence="10 11">
    <name type="scientific">Halodesulfovibrio aestuarii</name>
    <dbReference type="NCBI Taxonomy" id="126333"/>
    <lineage>
        <taxon>Bacteria</taxon>
        <taxon>Pseudomonadati</taxon>
        <taxon>Thermodesulfobacteriota</taxon>
        <taxon>Desulfovibrionia</taxon>
        <taxon>Desulfovibrionales</taxon>
        <taxon>Desulfovibrionaceae</taxon>
        <taxon>Halodesulfovibrio</taxon>
    </lineage>
</organism>
<dbReference type="InterPro" id="IPR003423">
    <property type="entry name" value="OMP_efflux"/>
</dbReference>
<dbReference type="GO" id="GO:0015288">
    <property type="term" value="F:porin activity"/>
    <property type="evidence" value="ECO:0007669"/>
    <property type="project" value="TreeGrafter"/>
</dbReference>
<gene>
    <name evidence="10" type="ORF">SAMN05660830_02152</name>
</gene>
<proteinExistence type="inferred from homology"/>
<keyword evidence="9" id="KW-0732">Signal</keyword>
<accession>A0A8G2F9F1</accession>
<dbReference type="AlphaFoldDB" id="A0A8G2F9F1"/>
<evidence type="ECO:0000256" key="7">
    <source>
        <dbReference type="ARBA" id="ARBA00023237"/>
    </source>
</evidence>
<dbReference type="NCBIfam" id="TIGR01844">
    <property type="entry name" value="type_I_sec_TolC"/>
    <property type="match status" value="1"/>
</dbReference>
<dbReference type="GO" id="GO:1990281">
    <property type="term" value="C:efflux pump complex"/>
    <property type="evidence" value="ECO:0007669"/>
    <property type="project" value="TreeGrafter"/>
</dbReference>
<dbReference type="Pfam" id="PF02321">
    <property type="entry name" value="OEP"/>
    <property type="match status" value="2"/>
</dbReference>
<evidence type="ECO:0000256" key="1">
    <source>
        <dbReference type="ARBA" id="ARBA00004442"/>
    </source>
</evidence>
<comment type="caution">
    <text evidence="10">The sequence shown here is derived from an EMBL/GenBank/DDBJ whole genome shotgun (WGS) entry which is preliminary data.</text>
</comment>
<feature type="chain" id="PRO_5034472786" evidence="9">
    <location>
        <begin position="24"/>
        <end position="439"/>
    </location>
</feature>
<evidence type="ECO:0000256" key="6">
    <source>
        <dbReference type="ARBA" id="ARBA00023136"/>
    </source>
</evidence>
<protein>
    <submittedName>
        <fullName evidence="10">Outer membrane protein, adhesin transport system</fullName>
    </submittedName>
</protein>
<dbReference type="RefSeq" id="WP_020000215.1">
    <property type="nucleotide sequence ID" value="NZ_CP192217.1"/>
</dbReference>
<comment type="subcellular location">
    <subcellularLocation>
        <location evidence="1">Cell outer membrane</location>
    </subcellularLocation>
</comment>
<sequence>MRRMYALLVMTAVLFVCVSVASAEISLKDSVLATLQTYPRIAALESESKAAKQDNISAWGGYLPDVNATGSYGPTQHDSATTRSEGRKNEWRGAFDGSVSISQLIYDGRYTQSRVERTDAAFKSSQSQILDAGERFGLDAVIAHLTVIRNKALVELAEENAQQYRDILASMQELVDAGGGSIADLTLTQGRLARALATLATQRSEMEIAIAQYKRLTGMEPEGLEDVEVPEAAPVDIETAIMRMQSENPRLDTRKYEVDVAQGLVDERKSNYYPKITGEGSYRYTEDMQGVDDYTTDFRLAVVGRWNLFNGGSDLAATRAAIARKVAAKEDYRDTTDDLYRQVVATWSEQKAAYEQVEQYNRAVGFNLETRDVYAQQFTVGQRTLLDVLDAENELFVTRGRLVTAKVNVLIASYRLLALGGGLVSSFGLEATDYVSMAE</sequence>
<feature type="signal peptide" evidence="9">
    <location>
        <begin position="1"/>
        <end position="23"/>
    </location>
</feature>
<reference evidence="10 11" key="1">
    <citation type="submission" date="2016-11" db="EMBL/GenBank/DDBJ databases">
        <authorList>
            <person name="Varghese N."/>
            <person name="Submissions S."/>
        </authorList>
    </citation>
    <scope>NUCLEOTIDE SEQUENCE [LARGE SCALE GENOMIC DNA]</scope>
    <source>
        <strain evidence="10 11">DSM 17919</strain>
    </source>
</reference>
<evidence type="ECO:0000313" key="11">
    <source>
        <dbReference type="Proteomes" id="UP000184001"/>
    </source>
</evidence>
<dbReference type="Gene3D" id="1.20.1600.10">
    <property type="entry name" value="Outer membrane efflux proteins (OEP)"/>
    <property type="match status" value="1"/>
</dbReference>
<dbReference type="SUPFAM" id="SSF56954">
    <property type="entry name" value="Outer membrane efflux proteins (OEP)"/>
    <property type="match status" value="1"/>
</dbReference>
<keyword evidence="4" id="KW-1134">Transmembrane beta strand</keyword>
<dbReference type="PANTHER" id="PTHR30026:SF22">
    <property type="entry name" value="OUTER MEMBRANE EFFLUX PROTEIN"/>
    <property type="match status" value="1"/>
</dbReference>
<dbReference type="PANTHER" id="PTHR30026">
    <property type="entry name" value="OUTER MEMBRANE PROTEIN TOLC"/>
    <property type="match status" value="1"/>
</dbReference>
<evidence type="ECO:0000256" key="3">
    <source>
        <dbReference type="ARBA" id="ARBA00022448"/>
    </source>
</evidence>